<dbReference type="AlphaFoldDB" id="A0A1L3JC62"/>
<evidence type="ECO:0000313" key="3">
    <source>
        <dbReference type="Proteomes" id="UP000242561"/>
    </source>
</evidence>
<dbReference type="Proteomes" id="UP000242561">
    <property type="component" value="Chromosome"/>
</dbReference>
<sequence length="134" mass="14915">MTKHDVDAESLNSDDEDIARKFDAEDPSISAKDQLVGFINQIKQLISVEIDYYKSFARRGQKLALHALIYAFIGLIFLSMAIIAFVIGTLSYLAMWLGWPLATIFVMLLSCIGAAATLYASKAKVQKISMKDDF</sequence>
<name>A0A1L3JC62_9SPHN</name>
<dbReference type="EMBL" id="CP018154">
    <property type="protein sequence ID" value="APG62737.1"/>
    <property type="molecule type" value="Genomic_DNA"/>
</dbReference>
<dbReference type="KEGG" id="sphl:LPB140_07990"/>
<organism evidence="2 3">
    <name type="scientific">Sphingorhabdus lutea</name>
    <dbReference type="NCBI Taxonomy" id="1913578"/>
    <lineage>
        <taxon>Bacteria</taxon>
        <taxon>Pseudomonadati</taxon>
        <taxon>Pseudomonadota</taxon>
        <taxon>Alphaproteobacteria</taxon>
        <taxon>Sphingomonadales</taxon>
        <taxon>Sphingomonadaceae</taxon>
        <taxon>Sphingorhabdus</taxon>
    </lineage>
</organism>
<keyword evidence="3" id="KW-1185">Reference proteome</keyword>
<dbReference type="STRING" id="1913578.LPB140_07990"/>
<evidence type="ECO:0000313" key="2">
    <source>
        <dbReference type="EMBL" id="APG62737.1"/>
    </source>
</evidence>
<feature type="transmembrane region" description="Helical" evidence="1">
    <location>
        <begin position="63"/>
        <end position="87"/>
    </location>
</feature>
<evidence type="ECO:0000256" key="1">
    <source>
        <dbReference type="SAM" id="Phobius"/>
    </source>
</evidence>
<gene>
    <name evidence="2" type="ORF">LPB140_07990</name>
</gene>
<accession>A0A1L3JC62</accession>
<reference evidence="2 3" key="1">
    <citation type="submission" date="2016-11" db="EMBL/GenBank/DDBJ databases">
        <title>Sphingorhabdus sp. LPB0140, isolated from marine environment.</title>
        <authorList>
            <person name="Kim E."/>
            <person name="Yi H."/>
        </authorList>
    </citation>
    <scope>NUCLEOTIDE SEQUENCE [LARGE SCALE GENOMIC DNA]</scope>
    <source>
        <strain evidence="2 3">LPB0140</strain>
    </source>
</reference>
<feature type="transmembrane region" description="Helical" evidence="1">
    <location>
        <begin position="99"/>
        <end position="121"/>
    </location>
</feature>
<keyword evidence="1" id="KW-0472">Membrane</keyword>
<dbReference type="RefSeq" id="WP_072559386.1">
    <property type="nucleotide sequence ID" value="NZ_CP018154.1"/>
</dbReference>
<protein>
    <recommendedName>
        <fullName evidence="4">Phage holin family protein</fullName>
    </recommendedName>
</protein>
<evidence type="ECO:0008006" key="4">
    <source>
        <dbReference type="Google" id="ProtNLM"/>
    </source>
</evidence>
<keyword evidence="1" id="KW-0812">Transmembrane</keyword>
<keyword evidence="1" id="KW-1133">Transmembrane helix</keyword>
<proteinExistence type="predicted"/>